<feature type="repeat" description="TPR" evidence="3">
    <location>
        <begin position="181"/>
        <end position="214"/>
    </location>
</feature>
<reference evidence="4" key="2">
    <citation type="submission" date="2021-03" db="UniProtKB">
        <authorList>
            <consortium name="Ensembl"/>
        </authorList>
    </citation>
    <scope>IDENTIFICATION</scope>
</reference>
<accession>A0A803JF00</accession>
<dbReference type="PROSITE" id="PS50005">
    <property type="entry name" value="TPR"/>
    <property type="match status" value="1"/>
</dbReference>
<proteinExistence type="predicted"/>
<reference evidence="4" key="1">
    <citation type="journal article" date="2010" name="Science">
        <title>The genome of the Western clawed frog Xenopus tropicalis.</title>
        <authorList>
            <person name="Hellsten U."/>
            <person name="Harland R.M."/>
            <person name="Gilchrist M.J."/>
            <person name="Hendrix D."/>
            <person name="Jurka J."/>
            <person name="Kapitonov V."/>
            <person name="Ovcharenko I."/>
            <person name="Putnam N.H."/>
            <person name="Shu S."/>
            <person name="Taher L."/>
            <person name="Blitz I.L."/>
            <person name="Blumberg B."/>
            <person name="Dichmann D.S."/>
            <person name="Dubchak I."/>
            <person name="Amaya E."/>
            <person name="Detter J.C."/>
            <person name="Fletcher R."/>
            <person name="Gerhard D.S."/>
            <person name="Goodstein D."/>
            <person name="Graves T."/>
            <person name="Grigoriev I.V."/>
            <person name="Grimwood J."/>
            <person name="Kawashima T."/>
            <person name="Lindquist E."/>
            <person name="Lucas S.M."/>
            <person name="Mead P.E."/>
            <person name="Mitros T."/>
            <person name="Ogino H."/>
            <person name="Ohta Y."/>
            <person name="Poliakov A.V."/>
            <person name="Pollet N."/>
            <person name="Robert J."/>
            <person name="Salamov A."/>
            <person name="Sater A.K."/>
            <person name="Schmutz J."/>
            <person name="Terry A."/>
            <person name="Vize P.D."/>
            <person name="Warren W.C."/>
            <person name="Wells D."/>
            <person name="Wills A."/>
            <person name="Wilson R.K."/>
            <person name="Zimmerman L.B."/>
            <person name="Zorn A.M."/>
            <person name="Grainger R."/>
            <person name="Grammer T."/>
            <person name="Khokha M.K."/>
            <person name="Richardson P.M."/>
            <person name="Rokhsar D.S."/>
        </authorList>
    </citation>
    <scope>NUCLEOTIDE SEQUENCE [LARGE SCALE GENOMIC DNA]</scope>
    <source>
        <strain evidence="4">Nigerian</strain>
    </source>
</reference>
<gene>
    <name evidence="4" type="primary">ttc12</name>
</gene>
<dbReference type="Bgee" id="ENSXETG00000011664">
    <property type="expression patterns" value="Expressed in mesonephros and 5 other cell types or tissues"/>
</dbReference>
<evidence type="ECO:0000256" key="1">
    <source>
        <dbReference type="ARBA" id="ARBA00022737"/>
    </source>
</evidence>
<dbReference type="InterPro" id="IPR019734">
    <property type="entry name" value="TPR_rpt"/>
</dbReference>
<dbReference type="InterPro" id="IPR011989">
    <property type="entry name" value="ARM-like"/>
</dbReference>
<dbReference type="FunCoup" id="A0A803JF00">
    <property type="interactions" value="276"/>
</dbReference>
<dbReference type="InterPro" id="IPR043195">
    <property type="entry name" value="TTC12"/>
</dbReference>
<dbReference type="Xenbase" id="XB-GENE-955705">
    <property type="gene designation" value="ttc12"/>
</dbReference>
<dbReference type="InterPro" id="IPR011990">
    <property type="entry name" value="TPR-like_helical_dom_sf"/>
</dbReference>
<dbReference type="Pfam" id="PF07719">
    <property type="entry name" value="TPR_2"/>
    <property type="match status" value="1"/>
</dbReference>
<organism evidence="4">
    <name type="scientific">Xenopus tropicalis</name>
    <name type="common">Western clawed frog</name>
    <name type="synonym">Silurana tropicalis</name>
    <dbReference type="NCBI Taxonomy" id="8364"/>
    <lineage>
        <taxon>Eukaryota</taxon>
        <taxon>Metazoa</taxon>
        <taxon>Chordata</taxon>
        <taxon>Craniata</taxon>
        <taxon>Vertebrata</taxon>
        <taxon>Euteleostomi</taxon>
        <taxon>Amphibia</taxon>
        <taxon>Batrachia</taxon>
        <taxon>Anura</taxon>
        <taxon>Pipoidea</taxon>
        <taxon>Pipidae</taxon>
        <taxon>Xenopodinae</taxon>
        <taxon>Xenopus</taxon>
        <taxon>Silurana</taxon>
    </lineage>
</organism>
<dbReference type="Gene3D" id="1.25.40.10">
    <property type="entry name" value="Tetratricopeptide repeat domain"/>
    <property type="match status" value="1"/>
</dbReference>
<dbReference type="InterPro" id="IPR013105">
    <property type="entry name" value="TPR_2"/>
</dbReference>
<dbReference type="SUPFAM" id="SSF48371">
    <property type="entry name" value="ARM repeat"/>
    <property type="match status" value="1"/>
</dbReference>
<dbReference type="GeneTree" id="ENSGT00940000164257"/>
<dbReference type="PROSITE" id="PS50293">
    <property type="entry name" value="TPR_REGION"/>
    <property type="match status" value="1"/>
</dbReference>
<dbReference type="InterPro" id="IPR016024">
    <property type="entry name" value="ARM-type_fold"/>
</dbReference>
<dbReference type="SMART" id="SM00028">
    <property type="entry name" value="TPR"/>
    <property type="match status" value="3"/>
</dbReference>
<dbReference type="GO" id="GO:0061371">
    <property type="term" value="P:determination of heart left/right asymmetry"/>
    <property type="evidence" value="ECO:0007669"/>
    <property type="project" value="Ensembl"/>
</dbReference>
<sequence length="758" mass="84323">MPTKDNLESFLKNIDEITDIIQDLNSSDESHRQEAFLKADKRLALLKNKDNDDGIRTTANRTVINTSPEGMCASGSTYHANKDSRLMQENVLEHLEKDAKERAERRKENTAMANALKELGNKAFSKGDYETAVKCYSEGVEKLRDMQVLYTNRAQAFIKLEKYENAISDCQWALKCNEKCAKAYVHMGKAYLGLKEYSEARKCYLKLLDVDPNLEKLVKDYINTVDLQEANFKQEQVALEELKVAKEDAVSVTQLLQKLSKADQIALYYSGGIRLLTEVVKDCTGQTLFRMNSGFSIIGENKIILRSLDTVQAEADQIDLCESSLNLWKTVCCGNGVKHLSTSLIPNQWLVSNMLLPNSLDVALSAPKPAENQRLFFNNNSVVEKIPSLLSSQVPEIQSKTLALVGVFTDSDYGRSLLVQSMNPHSLLQILLECVRLSDGRASTAMEILQSLSQDEKVKNYMRTNFSSATLPCFILILRTSKVVNREVVLHCIGLLGHLIEDGNIRGQVSESPECWDACMLFLDECSLLAAEEEQRQVLSAILGLMFNLSLEINSAIQERGIAITNKCMNLLNIKDGQVLMRCVGILSRVVPQCPAAVEQVVQRGIIKKLVKLLKAGGKRTSVFAAKVLAVCTKVDSVAKKDMIKYDKQFSTLLSLLHSEDETIVGNISLCLGNCFEVPGAAASLLQTDILKLLLTHAGGDAQTTKVQQNAAIALGKLCTAEPRRGFVEQLQPRYMTQLRQLNGIEILHSCMKYMKSL</sequence>
<dbReference type="InParanoid" id="A0A803JF00"/>
<dbReference type="Ensembl" id="ENSXETT00000107423">
    <property type="protein sequence ID" value="ENSXETP00000106465"/>
    <property type="gene ID" value="ENSXETG00000011664"/>
</dbReference>
<evidence type="ECO:0000256" key="2">
    <source>
        <dbReference type="ARBA" id="ARBA00022803"/>
    </source>
</evidence>
<dbReference type="PANTHER" id="PTHR46540">
    <property type="entry name" value="TETRATRICOPEPTIDE REPEAT PROTEIN 12"/>
    <property type="match status" value="1"/>
</dbReference>
<dbReference type="Gene3D" id="1.25.10.10">
    <property type="entry name" value="Leucine-rich Repeat Variant"/>
    <property type="match status" value="2"/>
</dbReference>
<name>A0A803JF00_XENTR</name>
<protein>
    <submittedName>
        <fullName evidence="4">Tetratricopeptide repeat domain 12</fullName>
    </submittedName>
</protein>
<keyword evidence="2 3" id="KW-0802">TPR repeat</keyword>
<keyword evidence="1" id="KW-0677">Repeat</keyword>
<evidence type="ECO:0000256" key="3">
    <source>
        <dbReference type="PROSITE-ProRule" id="PRU00339"/>
    </source>
</evidence>
<dbReference type="PANTHER" id="PTHR46540:SF1">
    <property type="entry name" value="TETRATRICOPEPTIDE REPEAT PROTEIN 12"/>
    <property type="match status" value="1"/>
</dbReference>
<dbReference type="SUPFAM" id="SSF48452">
    <property type="entry name" value="TPR-like"/>
    <property type="match status" value="1"/>
</dbReference>
<evidence type="ECO:0000313" key="4">
    <source>
        <dbReference type="Ensembl" id="ENSXETP00000106465"/>
    </source>
</evidence>
<dbReference type="AlphaFoldDB" id="A0A803JF00"/>